<protein>
    <submittedName>
        <fullName evidence="7">Piso0_003686 protein</fullName>
    </submittedName>
</protein>
<proteinExistence type="predicted"/>
<dbReference type="Pfam" id="PF13928">
    <property type="entry name" value="Flocculin_t3"/>
    <property type="match status" value="1"/>
</dbReference>
<dbReference type="EMBL" id="FO082049">
    <property type="protein sequence ID" value="CCE83114.1"/>
    <property type="molecule type" value="Genomic_DNA"/>
</dbReference>
<evidence type="ECO:0000313" key="9">
    <source>
        <dbReference type="Proteomes" id="UP000005222"/>
    </source>
</evidence>
<feature type="compositionally biased region" description="Low complexity" evidence="5">
    <location>
        <begin position="349"/>
        <end position="358"/>
    </location>
</feature>
<feature type="compositionally biased region" description="Low complexity" evidence="5">
    <location>
        <begin position="428"/>
        <end position="448"/>
    </location>
</feature>
<reference evidence="7" key="1">
    <citation type="submission" date="2011-10" db="EMBL/GenBank/DDBJ databases">
        <authorList>
            <person name="Genoscope - CEA"/>
        </authorList>
    </citation>
    <scope>NUCLEOTIDE SEQUENCE</scope>
</reference>
<name>G8YAR0_PICSO</name>
<keyword evidence="4" id="KW-0325">Glycoprotein</keyword>
<dbReference type="Proteomes" id="UP000005222">
    <property type="component" value="Chromosome L"/>
</dbReference>
<keyword evidence="3 6" id="KW-0732">Signal</keyword>
<feature type="compositionally biased region" description="Low complexity" evidence="5">
    <location>
        <begin position="250"/>
        <end position="341"/>
    </location>
</feature>
<evidence type="ECO:0000256" key="1">
    <source>
        <dbReference type="ARBA" id="ARBA00004191"/>
    </source>
</evidence>
<dbReference type="InterPro" id="IPR025928">
    <property type="entry name" value="Flocculin_t3_rpt"/>
</dbReference>
<evidence type="ECO:0000256" key="6">
    <source>
        <dbReference type="SAM" id="SignalP"/>
    </source>
</evidence>
<dbReference type="eggNOG" id="KOG0516">
    <property type="taxonomic scope" value="Eukaryota"/>
</dbReference>
<dbReference type="InParanoid" id="G8YAR0"/>
<evidence type="ECO:0000256" key="5">
    <source>
        <dbReference type="SAM" id="MobiDB-lite"/>
    </source>
</evidence>
<reference evidence="9" key="2">
    <citation type="journal article" date="2012" name="G3 (Bethesda)">
        <title>Pichia sorbitophila, an interspecies yeast hybrid reveals early steps of genome resolution following polyploidization.</title>
        <authorList>
            <person name="Leh Louis V."/>
            <person name="Despons L."/>
            <person name="Friedrich A."/>
            <person name="Martin T."/>
            <person name="Durrens P."/>
            <person name="Casaregola S."/>
            <person name="Neuveglise C."/>
            <person name="Fairhead C."/>
            <person name="Marck C."/>
            <person name="Cruz J.A."/>
            <person name="Straub M.L."/>
            <person name="Kugler V."/>
            <person name="Sacerdot C."/>
            <person name="Uzunov Z."/>
            <person name="Thierry A."/>
            <person name="Weiss S."/>
            <person name="Bleykasten C."/>
            <person name="De Montigny J."/>
            <person name="Jacques N."/>
            <person name="Jung P."/>
            <person name="Lemaire M."/>
            <person name="Mallet S."/>
            <person name="Morel G."/>
            <person name="Richard G.F."/>
            <person name="Sarkar A."/>
            <person name="Savel G."/>
            <person name="Schacherer J."/>
            <person name="Seret M.L."/>
            <person name="Talla E."/>
            <person name="Samson G."/>
            <person name="Jubin C."/>
            <person name="Poulain J."/>
            <person name="Vacherie B."/>
            <person name="Barbe V."/>
            <person name="Pelletier E."/>
            <person name="Sherman D.J."/>
            <person name="Westhof E."/>
            <person name="Weissenbach J."/>
            <person name="Baret P.V."/>
            <person name="Wincker P."/>
            <person name="Gaillardin C."/>
            <person name="Dujon B."/>
            <person name="Souciet J.L."/>
        </authorList>
    </citation>
    <scope>NUCLEOTIDE SEQUENCE [LARGE SCALE GENOMIC DNA]</scope>
    <source>
        <strain evidence="9">ATCC MYA-4447 / BCRC 22081 / CBS 7064 / NBRC 10061 / NRRL Y-12695</strain>
    </source>
</reference>
<dbReference type="GO" id="GO:0009277">
    <property type="term" value="C:fungal-type cell wall"/>
    <property type="evidence" value="ECO:0007669"/>
    <property type="project" value="UniProtKB-ARBA"/>
</dbReference>
<feature type="compositionally biased region" description="Polar residues" evidence="5">
    <location>
        <begin position="470"/>
        <end position="480"/>
    </location>
</feature>
<evidence type="ECO:0000256" key="2">
    <source>
        <dbReference type="ARBA" id="ARBA00022512"/>
    </source>
</evidence>
<dbReference type="Proteomes" id="UP000005222">
    <property type="component" value="Chromosome K"/>
</dbReference>
<keyword evidence="2" id="KW-0134">Cell wall</keyword>
<feature type="signal peptide" evidence="6">
    <location>
        <begin position="1"/>
        <end position="19"/>
    </location>
</feature>
<feature type="chain" id="PRO_5007664772" evidence="6">
    <location>
        <begin position="20"/>
        <end position="641"/>
    </location>
</feature>
<dbReference type="AlphaFoldDB" id="G8YAR0"/>
<sequence>MVAANKALIVAVLASTIQAFPVERTTDIERRDLIGGLVNLVEGLLGGLLKAVEDKLECIADVVLGGNAQSSGATDNQYTLAVILANGFYDYRSQKSFDSLQSSIKSVAQNNPGLLNTLANDLGVGITQNVQGVEKAADILVKFVESVIEVLVDDLSSLGGKSVTSDALGKAIQKKAASKGLVLNLLTDEINNAAQLVIKDLQWICQVLDHVVNGLEGLVQCVVADLLDLRTVYNLVDDVLGLLCPAASHSSSAVSSTAPPSTSGSSSTSAPSGSSAPSSAPTSGASSGASSGSSAPSSGASTGSGSPSGSSAPTSGASSTGSGSPSGSSAPTSGASSTGSGSPSGSGASGASSATGSGSPSGSGASGASSATGSGSPSGSGASGASSATGSGSPSGSGASGASSATGSGASGASSATGSGSPSGSGASGASSATGSGASGASSATGSGSPSGSGASGASSVAPASVSGAMNGTSPQSTKTEYGHTVVTITSCSENKCSETPVTTGLTTVTKDSTVYTTYCPLSTESSAPAPAPSSKAPESAAPASSEAPASKAPESGAPAPSEAPASSAPASKAPESGAPAPSEAPASSAPASQAAESSSAPVAQSSSAAAPSVNTVSQGGAIKAGISMGSLFAGAALLLL</sequence>
<feature type="region of interest" description="Disordered" evidence="5">
    <location>
        <begin position="250"/>
        <end position="617"/>
    </location>
</feature>
<keyword evidence="9" id="KW-1185">Reference proteome</keyword>
<evidence type="ECO:0000313" key="8">
    <source>
        <dbReference type="EMBL" id="CCE84145.1"/>
    </source>
</evidence>
<organism evidence="7 9">
    <name type="scientific">Pichia sorbitophila (strain ATCC MYA-4447 / BCRC 22081 / CBS 7064 / NBRC 10061 / NRRL Y-12695)</name>
    <name type="common">Hybrid yeast</name>
    <dbReference type="NCBI Taxonomy" id="559304"/>
    <lineage>
        <taxon>Eukaryota</taxon>
        <taxon>Fungi</taxon>
        <taxon>Dikarya</taxon>
        <taxon>Ascomycota</taxon>
        <taxon>Saccharomycotina</taxon>
        <taxon>Pichiomycetes</taxon>
        <taxon>Debaryomycetaceae</taxon>
        <taxon>Millerozyma</taxon>
    </lineage>
</organism>
<feature type="compositionally biased region" description="Low complexity" evidence="5">
    <location>
        <begin position="400"/>
        <end position="420"/>
    </location>
</feature>
<comment type="subcellular location">
    <subcellularLocation>
        <location evidence="1">Secreted</location>
        <location evidence="1">Cell wall</location>
    </subcellularLocation>
</comment>
<feature type="compositionally biased region" description="Low complexity" evidence="5">
    <location>
        <begin position="456"/>
        <end position="469"/>
    </location>
</feature>
<feature type="compositionally biased region" description="Low complexity" evidence="5">
    <location>
        <begin position="383"/>
        <end position="392"/>
    </location>
</feature>
<dbReference type="EMBL" id="FO082048">
    <property type="protein sequence ID" value="CCE84145.1"/>
    <property type="molecule type" value="Genomic_DNA"/>
</dbReference>
<dbReference type="HOGENOM" id="CLU_427062_0_0_1"/>
<dbReference type="OMA" id="GAHQHED"/>
<evidence type="ECO:0000256" key="3">
    <source>
        <dbReference type="ARBA" id="ARBA00022729"/>
    </source>
</evidence>
<feature type="compositionally biased region" description="Low complexity" evidence="5">
    <location>
        <begin position="500"/>
        <end position="614"/>
    </location>
</feature>
<dbReference type="STRING" id="559304.G8YAR0"/>
<feature type="compositionally biased region" description="Low complexity" evidence="5">
    <location>
        <begin position="366"/>
        <end position="375"/>
    </location>
</feature>
<gene>
    <name evidence="7" type="primary">Piso0_003686</name>
    <name evidence="7" type="ORF">GNLVRS01_PISO0K00340g</name>
    <name evidence="8" type="ORF">GNLVRS01_PISO0L00341g</name>
</gene>
<keyword evidence="2" id="KW-0964">Secreted</keyword>
<evidence type="ECO:0000256" key="4">
    <source>
        <dbReference type="ARBA" id="ARBA00023180"/>
    </source>
</evidence>
<evidence type="ECO:0000313" key="7">
    <source>
        <dbReference type="EMBL" id="CCE83114.1"/>
    </source>
</evidence>
<accession>G8YAR0</accession>